<protein>
    <submittedName>
        <fullName evidence="2">Uncharacterized protein</fullName>
    </submittedName>
</protein>
<feature type="region of interest" description="Disordered" evidence="1">
    <location>
        <begin position="99"/>
        <end position="128"/>
    </location>
</feature>
<reference evidence="3" key="1">
    <citation type="submission" date="2023-01" db="EMBL/GenBank/DDBJ databases">
        <title>Key to firefly adult light organ development and bioluminescence: homeobox transcription factors regulate luciferase expression and transportation to peroxisome.</title>
        <authorList>
            <person name="Fu X."/>
        </authorList>
    </citation>
    <scope>NUCLEOTIDE SEQUENCE [LARGE SCALE GENOMIC DNA]</scope>
</reference>
<keyword evidence="3" id="KW-1185">Reference proteome</keyword>
<comment type="caution">
    <text evidence="2">The sequence shown here is derived from an EMBL/GenBank/DDBJ whole genome shotgun (WGS) entry which is preliminary data.</text>
</comment>
<feature type="compositionally biased region" description="Basic and acidic residues" evidence="1">
    <location>
        <begin position="99"/>
        <end position="113"/>
    </location>
</feature>
<feature type="compositionally biased region" description="Acidic residues" evidence="1">
    <location>
        <begin position="119"/>
        <end position="128"/>
    </location>
</feature>
<dbReference type="AlphaFoldDB" id="A0AAN7NZH4"/>
<evidence type="ECO:0000313" key="3">
    <source>
        <dbReference type="Proteomes" id="UP001353858"/>
    </source>
</evidence>
<name>A0AAN7NZH4_9COLE</name>
<sequence>MPKNKYNVYYSINTSRKCQNKMLRKGLKEYKIWSQINRKFRTSLIEKNKGMKSLKQEIGRKQIYALRNKHGIVIHDRDEILKIVEEFYTELYKSQMKYHQENKKEKEEERKIENVGSEEQPDITIEEV</sequence>
<proteinExistence type="predicted"/>
<evidence type="ECO:0000313" key="2">
    <source>
        <dbReference type="EMBL" id="KAK4876850.1"/>
    </source>
</evidence>
<dbReference type="Proteomes" id="UP001353858">
    <property type="component" value="Unassembled WGS sequence"/>
</dbReference>
<evidence type="ECO:0000256" key="1">
    <source>
        <dbReference type="SAM" id="MobiDB-lite"/>
    </source>
</evidence>
<organism evidence="2 3">
    <name type="scientific">Aquatica leii</name>
    <dbReference type="NCBI Taxonomy" id="1421715"/>
    <lineage>
        <taxon>Eukaryota</taxon>
        <taxon>Metazoa</taxon>
        <taxon>Ecdysozoa</taxon>
        <taxon>Arthropoda</taxon>
        <taxon>Hexapoda</taxon>
        <taxon>Insecta</taxon>
        <taxon>Pterygota</taxon>
        <taxon>Neoptera</taxon>
        <taxon>Endopterygota</taxon>
        <taxon>Coleoptera</taxon>
        <taxon>Polyphaga</taxon>
        <taxon>Elateriformia</taxon>
        <taxon>Elateroidea</taxon>
        <taxon>Lampyridae</taxon>
        <taxon>Luciolinae</taxon>
        <taxon>Aquatica</taxon>
    </lineage>
</organism>
<dbReference type="EMBL" id="JARPUR010000004">
    <property type="protein sequence ID" value="KAK4876850.1"/>
    <property type="molecule type" value="Genomic_DNA"/>
</dbReference>
<accession>A0AAN7NZH4</accession>
<gene>
    <name evidence="2" type="ORF">RN001_009356</name>
</gene>